<dbReference type="PATRIC" id="fig|1393736.3.peg.3304"/>
<dbReference type="RefSeq" id="WP_036780919.1">
    <property type="nucleotide sequence ID" value="NZ_CAWLTM010000062.1"/>
</dbReference>
<accession>A0A022PDH8</accession>
<gene>
    <name evidence="3" type="ORF">BA1DRAFT_03233</name>
</gene>
<proteinExistence type="predicted"/>
<dbReference type="InterPro" id="IPR014710">
    <property type="entry name" value="RmlC-like_jellyroll"/>
</dbReference>
<evidence type="ECO:0000313" key="3">
    <source>
        <dbReference type="EMBL" id="EYU14237.1"/>
    </source>
</evidence>
<organism evidence="3 4">
    <name type="scientific">Photorhabdus aegyptia</name>
    <dbReference type="NCBI Taxonomy" id="2805098"/>
    <lineage>
        <taxon>Bacteria</taxon>
        <taxon>Pseudomonadati</taxon>
        <taxon>Pseudomonadota</taxon>
        <taxon>Gammaproteobacteria</taxon>
        <taxon>Enterobacterales</taxon>
        <taxon>Morganellaceae</taxon>
        <taxon>Photorhabdus</taxon>
    </lineage>
</organism>
<dbReference type="Pfam" id="PF01370">
    <property type="entry name" value="Epimerase"/>
    <property type="match status" value="1"/>
</dbReference>
<dbReference type="Gene3D" id="3.40.50.720">
    <property type="entry name" value="NAD(P)-binding Rossmann-like Domain"/>
    <property type="match status" value="1"/>
</dbReference>
<dbReference type="Proteomes" id="UP000023464">
    <property type="component" value="Unassembled WGS sequence"/>
</dbReference>
<dbReference type="AlphaFoldDB" id="A0A022PDH8"/>
<evidence type="ECO:0000313" key="4">
    <source>
        <dbReference type="Proteomes" id="UP000023464"/>
    </source>
</evidence>
<dbReference type="PANTHER" id="PTHR43245:SF55">
    <property type="entry name" value="NAD(P)-BINDING DOMAIN-CONTAINING PROTEIN"/>
    <property type="match status" value="1"/>
</dbReference>
<dbReference type="Gene3D" id="2.60.120.10">
    <property type="entry name" value="Jelly Rolls"/>
    <property type="match status" value="1"/>
</dbReference>
<dbReference type="SUPFAM" id="SSF51735">
    <property type="entry name" value="NAD(P)-binding Rossmann-fold domains"/>
    <property type="match status" value="1"/>
</dbReference>
<keyword evidence="4" id="KW-1185">Reference proteome</keyword>
<feature type="domain" description="NAD-dependent epimerase/dehydratase" evidence="1">
    <location>
        <begin position="3"/>
        <end position="185"/>
    </location>
</feature>
<protein>
    <submittedName>
        <fullName evidence="3">NAD dependent epimerase/dehydratase family protein</fullName>
    </submittedName>
</protein>
<dbReference type="InterPro" id="IPR050177">
    <property type="entry name" value="Lipid_A_modif_metabolic_enz"/>
</dbReference>
<comment type="caution">
    <text evidence="3">The sequence shown here is derived from an EMBL/GenBank/DDBJ whole genome shotgun (WGS) entry which is preliminary data.</text>
</comment>
<name>A0A022PDH8_9GAMM</name>
<dbReference type="NCBIfam" id="NF047837">
    <property type="entry name" value="UDPAcbARedWbcJ"/>
    <property type="match status" value="1"/>
</dbReference>
<reference evidence="3 4" key="1">
    <citation type="submission" date="2014-03" db="EMBL/GenBank/DDBJ databases">
        <title>Draft Genome of Photorhabdus luminescens BA1, an Egyptian Isolate.</title>
        <authorList>
            <person name="Ghazal S."/>
            <person name="Hurst S.G.IV."/>
            <person name="Morris K."/>
            <person name="Thomas K."/>
            <person name="Tisa L.S."/>
        </authorList>
    </citation>
    <scope>NUCLEOTIDE SEQUENCE [LARGE SCALE GENOMIC DNA]</scope>
    <source>
        <strain evidence="3 4">BA1</strain>
    </source>
</reference>
<dbReference type="Pfam" id="PF14667">
    <property type="entry name" value="Polysacc_synt_C"/>
    <property type="match status" value="1"/>
</dbReference>
<evidence type="ECO:0000259" key="2">
    <source>
        <dbReference type="Pfam" id="PF14667"/>
    </source>
</evidence>
<dbReference type="InterPro" id="IPR036291">
    <property type="entry name" value="NAD(P)-bd_dom_sf"/>
</dbReference>
<dbReference type="InterPro" id="IPR001509">
    <property type="entry name" value="Epimerase_deHydtase"/>
</dbReference>
<feature type="domain" description="Capsular polysaccharide assembling protein CapF C-terminal" evidence="2">
    <location>
        <begin position="254"/>
        <end position="364"/>
    </location>
</feature>
<dbReference type="PANTHER" id="PTHR43245">
    <property type="entry name" value="BIFUNCTIONAL POLYMYXIN RESISTANCE PROTEIN ARNA"/>
    <property type="match status" value="1"/>
</dbReference>
<sequence>MKVLVTGSDGFIGKNLCISLSELSNAEILRFNRSHSFDFLDELVRQADFIFHLAGENRPKNESDFFSGNADLTEKLCSSIKKCNRNIPIVLTSSIQAEQPNLYGRSKLRAEMHLHNLYMDTGNTIYIYRLPNVFGKWCKPNYNSVVATFCRNICDGLPITINDPDTELNLVHIDTVVASFVDILLNRPVGYIYIELNPIYKVTLGTIAGYLYSFRNSRESLITERVGDGFIRVLYATYISYMSPDNFNYPLAKHEDARGCFVEMLKTQDSGQFSFFTAHPGVTRGGHYHHVKNEKFLVIQGKARFGFRHIVTNEAFEIYTSGESPEVVETVPGWSHDVTNVGNDKLIVMLWANENFDKERPDTVAHMV</sequence>
<dbReference type="EMBL" id="JFGV01000053">
    <property type="protein sequence ID" value="EYU14237.1"/>
    <property type="molecule type" value="Genomic_DNA"/>
</dbReference>
<dbReference type="InterPro" id="IPR011051">
    <property type="entry name" value="RmlC_Cupin_sf"/>
</dbReference>
<evidence type="ECO:0000259" key="1">
    <source>
        <dbReference type="Pfam" id="PF01370"/>
    </source>
</evidence>
<dbReference type="InterPro" id="IPR029303">
    <property type="entry name" value="CapF_C"/>
</dbReference>
<dbReference type="CDD" id="cd07007">
    <property type="entry name" value="cupin_CapF-like_C"/>
    <property type="match status" value="1"/>
</dbReference>
<dbReference type="SUPFAM" id="SSF51182">
    <property type="entry name" value="RmlC-like cupins"/>
    <property type="match status" value="1"/>
</dbReference>